<dbReference type="RefSeq" id="WP_126631792.1">
    <property type="nucleotide sequence ID" value="NZ_BIFT01000002.1"/>
</dbReference>
<dbReference type="AlphaFoldDB" id="A0A402BKJ3"/>
<keyword evidence="1" id="KW-0472">Membrane</keyword>
<reference evidence="3" key="1">
    <citation type="submission" date="2018-12" db="EMBL/GenBank/DDBJ databases">
        <title>Tengunoibacter tsumagoiensis gen. nov., sp. nov., Dictyobacter kobayashii sp. nov., D. alpinus sp. nov., and D. joshuensis sp. nov. and description of Dictyobacteraceae fam. nov. within the order Ktedonobacterales isolated from Tengu-no-mugimeshi.</title>
        <authorList>
            <person name="Wang C.M."/>
            <person name="Zheng Y."/>
            <person name="Sakai Y."/>
            <person name="Toyoda A."/>
            <person name="Minakuchi Y."/>
            <person name="Abe K."/>
            <person name="Yokota A."/>
            <person name="Yabe S."/>
        </authorList>
    </citation>
    <scope>NUCLEOTIDE SEQUENCE [LARGE SCALE GENOMIC DNA]</scope>
    <source>
        <strain evidence="3">Uno16</strain>
    </source>
</reference>
<proteinExistence type="predicted"/>
<feature type="transmembrane region" description="Helical" evidence="1">
    <location>
        <begin position="185"/>
        <end position="214"/>
    </location>
</feature>
<dbReference type="Pfam" id="PF06197">
    <property type="entry name" value="DUF998"/>
    <property type="match status" value="1"/>
</dbReference>
<organism evidence="2 3">
    <name type="scientific">Dictyobacter alpinus</name>
    <dbReference type="NCBI Taxonomy" id="2014873"/>
    <lineage>
        <taxon>Bacteria</taxon>
        <taxon>Bacillati</taxon>
        <taxon>Chloroflexota</taxon>
        <taxon>Ktedonobacteria</taxon>
        <taxon>Ktedonobacterales</taxon>
        <taxon>Dictyobacteraceae</taxon>
        <taxon>Dictyobacter</taxon>
    </lineage>
</organism>
<dbReference type="OrthoDB" id="8478915at2"/>
<dbReference type="InterPro" id="IPR009339">
    <property type="entry name" value="DUF998"/>
</dbReference>
<keyword evidence="1" id="KW-1133">Transmembrane helix</keyword>
<dbReference type="EMBL" id="BIFT01000002">
    <property type="protein sequence ID" value="GCE31874.1"/>
    <property type="molecule type" value="Genomic_DNA"/>
</dbReference>
<dbReference type="Proteomes" id="UP000287171">
    <property type="component" value="Unassembled WGS sequence"/>
</dbReference>
<feature type="transmembrane region" description="Helical" evidence="1">
    <location>
        <begin position="88"/>
        <end position="109"/>
    </location>
</feature>
<evidence type="ECO:0008006" key="4">
    <source>
        <dbReference type="Google" id="ProtNLM"/>
    </source>
</evidence>
<evidence type="ECO:0000313" key="3">
    <source>
        <dbReference type="Proteomes" id="UP000287171"/>
    </source>
</evidence>
<evidence type="ECO:0000313" key="2">
    <source>
        <dbReference type="EMBL" id="GCE31874.1"/>
    </source>
</evidence>
<protein>
    <recommendedName>
        <fullName evidence="4">DUF998 domain-containing protein</fullName>
    </recommendedName>
</protein>
<feature type="transmembrane region" description="Helical" evidence="1">
    <location>
        <begin position="129"/>
        <end position="149"/>
    </location>
</feature>
<comment type="caution">
    <text evidence="2">The sequence shown here is derived from an EMBL/GenBank/DDBJ whole genome shotgun (WGS) entry which is preliminary data.</text>
</comment>
<feature type="transmembrane region" description="Helical" evidence="1">
    <location>
        <begin position="21"/>
        <end position="39"/>
    </location>
</feature>
<feature type="transmembrane region" description="Helical" evidence="1">
    <location>
        <begin position="59"/>
        <end position="81"/>
    </location>
</feature>
<accession>A0A402BKJ3</accession>
<sequence length="221" mass="23972">MAQSLTMTKPVSNAQVLAARLSIASGVLFVFLLLSLHVLEPAFDPTWRFISEYALGSFGWMMHLAFCLLATSLVSAGVAIFPYIRTVLGYLGLIILVIGAIGLFIAGIFTTDPIATSQEAATLSGNMHVFGASLDYTPVAALLLSYVLTRHPAWKPMRMQLFITAGITLVGMVAFMLLLPHDGKFGPGVLAGLCGRFLIVSYLCWLLTVGFYTLKLRHRAE</sequence>
<keyword evidence="1" id="KW-0812">Transmembrane</keyword>
<keyword evidence="3" id="KW-1185">Reference proteome</keyword>
<evidence type="ECO:0000256" key="1">
    <source>
        <dbReference type="SAM" id="Phobius"/>
    </source>
</evidence>
<name>A0A402BKJ3_9CHLR</name>
<gene>
    <name evidence="2" type="ORF">KDA_73580</name>
</gene>
<feature type="transmembrane region" description="Helical" evidence="1">
    <location>
        <begin position="161"/>
        <end position="179"/>
    </location>
</feature>